<sequence length="379" mass="41194">MNARIAIVGGGPGGLTLARILHQHGREVTVLEREASFVYRPQGGSLDIHADSGQIALAKAGLTGEFQSIARHQDQQMRLYDSECTLRLLDESSEGERPEVDRGHLRQMLLDSLPHGVVRWNQHVTSVEAQPDGTCDVIFADGKRARYDLVVGADGTWSKVRPALSSARPEYSGIVFVELGIHDVDRRHPAIAKLVGHGMTFSLGDSMGLMMHRDANAHIGFYAAFHGPVDVYAGKTESQIRAELLQKFSGWGSNLTSLIAKSDDVVGARGIYWLSPGHRWKHVPGITLIGDAAHVMSPFGGDGANFALQDAGELADVLLQKDWRDQLSVFEEAMAKRCEGPAAAANAAILKAFSPDGFTHSFNMMRQLIPKARAFPAKS</sequence>
<evidence type="ECO:0000313" key="7">
    <source>
        <dbReference type="Proteomes" id="UP000182427"/>
    </source>
</evidence>
<organism evidence="6 7">
    <name type="scientific">Terriglobus roseus</name>
    <dbReference type="NCBI Taxonomy" id="392734"/>
    <lineage>
        <taxon>Bacteria</taxon>
        <taxon>Pseudomonadati</taxon>
        <taxon>Acidobacteriota</taxon>
        <taxon>Terriglobia</taxon>
        <taxon>Terriglobales</taxon>
        <taxon>Acidobacteriaceae</taxon>
        <taxon>Terriglobus</taxon>
    </lineage>
</organism>
<keyword evidence="3" id="KW-0560">Oxidoreductase</keyword>
<dbReference type="GO" id="GO:0004497">
    <property type="term" value="F:monooxygenase activity"/>
    <property type="evidence" value="ECO:0007669"/>
    <property type="project" value="UniProtKB-KW"/>
</dbReference>
<evidence type="ECO:0000256" key="3">
    <source>
        <dbReference type="ARBA" id="ARBA00023002"/>
    </source>
</evidence>
<name>A0A1G7I413_9BACT</name>
<reference evidence="6 7" key="1">
    <citation type="submission" date="2016-10" db="EMBL/GenBank/DDBJ databases">
        <authorList>
            <person name="de Groot N.N."/>
        </authorList>
    </citation>
    <scope>NUCLEOTIDE SEQUENCE [LARGE SCALE GENOMIC DNA]</scope>
    <source>
        <strain evidence="6 7">GAS232</strain>
    </source>
</reference>
<feature type="domain" description="FAD-binding" evidence="5">
    <location>
        <begin position="4"/>
        <end position="186"/>
    </location>
</feature>
<gene>
    <name evidence="6" type="ORF">SAMN05444167_1319</name>
</gene>
<keyword evidence="7" id="KW-1185">Reference proteome</keyword>
<evidence type="ECO:0000256" key="2">
    <source>
        <dbReference type="ARBA" id="ARBA00022827"/>
    </source>
</evidence>
<dbReference type="RefSeq" id="WP_083344438.1">
    <property type="nucleotide sequence ID" value="NZ_LT629690.1"/>
</dbReference>
<dbReference type="Pfam" id="PF01494">
    <property type="entry name" value="FAD_binding_3"/>
    <property type="match status" value="2"/>
</dbReference>
<dbReference type="InterPro" id="IPR036188">
    <property type="entry name" value="FAD/NAD-bd_sf"/>
</dbReference>
<dbReference type="PANTHER" id="PTHR46972:SF1">
    <property type="entry name" value="FAD DEPENDENT OXIDOREDUCTASE DOMAIN-CONTAINING PROTEIN"/>
    <property type="match status" value="1"/>
</dbReference>
<evidence type="ECO:0000259" key="5">
    <source>
        <dbReference type="Pfam" id="PF01494"/>
    </source>
</evidence>
<protein>
    <submittedName>
        <fullName evidence="6">2-polyprenyl-6-methoxyphenol hydroxylase</fullName>
    </submittedName>
</protein>
<accession>A0A1G7I413</accession>
<dbReference type="SUPFAM" id="SSF51905">
    <property type="entry name" value="FAD/NAD(P)-binding domain"/>
    <property type="match status" value="1"/>
</dbReference>
<feature type="domain" description="FAD-binding" evidence="5">
    <location>
        <begin position="286"/>
        <end position="318"/>
    </location>
</feature>
<dbReference type="OrthoDB" id="9806565at2"/>
<dbReference type="PANTHER" id="PTHR46972">
    <property type="entry name" value="MONOOXYGENASE ASQM-RELATED"/>
    <property type="match status" value="1"/>
</dbReference>
<dbReference type="InterPro" id="IPR002938">
    <property type="entry name" value="FAD-bd"/>
</dbReference>
<dbReference type="AlphaFoldDB" id="A0A1G7I413"/>
<dbReference type="PRINTS" id="PR00420">
    <property type="entry name" value="RNGMNOXGNASE"/>
</dbReference>
<dbReference type="EMBL" id="LT629690">
    <property type="protein sequence ID" value="SDF07527.1"/>
    <property type="molecule type" value="Genomic_DNA"/>
</dbReference>
<evidence type="ECO:0000313" key="6">
    <source>
        <dbReference type="EMBL" id="SDF07527.1"/>
    </source>
</evidence>
<dbReference type="Proteomes" id="UP000182427">
    <property type="component" value="Chromosome I"/>
</dbReference>
<evidence type="ECO:0000256" key="4">
    <source>
        <dbReference type="ARBA" id="ARBA00023033"/>
    </source>
</evidence>
<evidence type="ECO:0000256" key="1">
    <source>
        <dbReference type="ARBA" id="ARBA00022630"/>
    </source>
</evidence>
<keyword evidence="2" id="KW-0274">FAD</keyword>
<proteinExistence type="predicted"/>
<keyword evidence="4" id="KW-0503">Monooxygenase</keyword>
<dbReference type="GO" id="GO:0071949">
    <property type="term" value="F:FAD binding"/>
    <property type="evidence" value="ECO:0007669"/>
    <property type="project" value="InterPro"/>
</dbReference>
<keyword evidence="1" id="KW-0285">Flavoprotein</keyword>
<dbReference type="Gene3D" id="3.50.50.60">
    <property type="entry name" value="FAD/NAD(P)-binding domain"/>
    <property type="match status" value="1"/>
</dbReference>